<evidence type="ECO:0000256" key="1">
    <source>
        <dbReference type="SAM" id="SignalP"/>
    </source>
</evidence>
<gene>
    <name evidence="2" type="ORF">E3O10_11935</name>
</gene>
<feature type="signal peptide" evidence="1">
    <location>
        <begin position="1"/>
        <end position="20"/>
    </location>
</feature>
<evidence type="ECO:0008006" key="4">
    <source>
        <dbReference type="Google" id="ProtNLM"/>
    </source>
</evidence>
<accession>A0A5F0D261</accession>
<feature type="chain" id="PRO_5039301744" description="DUF3558 domain-containing protein" evidence="1">
    <location>
        <begin position="21"/>
        <end position="364"/>
    </location>
</feature>
<evidence type="ECO:0000313" key="3">
    <source>
        <dbReference type="Proteomes" id="UP000297654"/>
    </source>
</evidence>
<protein>
    <recommendedName>
        <fullName evidence="4">DUF3558 domain-containing protein</fullName>
    </recommendedName>
</protein>
<name>A0A5F0D261_9MICO</name>
<dbReference type="OrthoDB" id="4457696at2"/>
<sequence length="364" mass="37724">MRSAALAGLVTLTVLLSGCAGLPGYPAATDTPVAQLGAAVDCQAPNLNNNGMVFPAEVPAQTDLTATRPDAPAPGMVPAGFEPVAAYRCNFYGSVDDAEGRWSAVTVETRTGNFDALLAALAEPNDQPGLNQVCTADMEIVPELWLENAAGEALRLAWPRTSCGKTKPATLKALEMLELTETTVLPLVLQIGRDALDAGCAMSTSTPELSLLFGVTSLQTYFGAVGEDLQPIPVPPAETPSYAGVDGASVCFYTVVPAADSELDSIEGIDDEALTGMMRLRFGTFNGATTLAPDAATLLPAAASALQAPECSTDPTRFAVIWPERAGTRLDTAIQVELDGCQRLVVPGRHALVPAPALLAALTA</sequence>
<keyword evidence="3" id="KW-1185">Reference proteome</keyword>
<dbReference type="Proteomes" id="UP000297654">
    <property type="component" value="Unassembled WGS sequence"/>
</dbReference>
<dbReference type="AlphaFoldDB" id="A0A5F0D261"/>
<comment type="caution">
    <text evidence="2">The sequence shown here is derived from an EMBL/GenBank/DDBJ whole genome shotgun (WGS) entry which is preliminary data.</text>
</comment>
<proteinExistence type="predicted"/>
<dbReference type="RefSeq" id="WP_092106295.1">
    <property type="nucleotide sequence ID" value="NZ_FOCN01000001.1"/>
</dbReference>
<reference evidence="2 3" key="1">
    <citation type="submission" date="2019-03" db="EMBL/GenBank/DDBJ databases">
        <title>Genomics of glacier-inhabiting Cryobacterium strains.</title>
        <authorList>
            <person name="Liu Q."/>
            <person name="Xin Y.-H."/>
        </authorList>
    </citation>
    <scope>NUCLEOTIDE SEQUENCE [LARGE SCALE GENOMIC DNA]</scope>
    <source>
        <strain evidence="2 3">Hh15</strain>
    </source>
</reference>
<dbReference type="EMBL" id="SOFF01000031">
    <property type="protein sequence ID" value="TFB88507.1"/>
    <property type="molecule type" value="Genomic_DNA"/>
</dbReference>
<keyword evidence="1" id="KW-0732">Signal</keyword>
<dbReference type="PROSITE" id="PS51257">
    <property type="entry name" value="PROKAR_LIPOPROTEIN"/>
    <property type="match status" value="1"/>
</dbReference>
<evidence type="ECO:0000313" key="2">
    <source>
        <dbReference type="EMBL" id="TFB88507.1"/>
    </source>
</evidence>
<organism evidence="2 3">
    <name type="scientific">Cryobacterium luteum</name>
    <dbReference type="NCBI Taxonomy" id="1424661"/>
    <lineage>
        <taxon>Bacteria</taxon>
        <taxon>Bacillati</taxon>
        <taxon>Actinomycetota</taxon>
        <taxon>Actinomycetes</taxon>
        <taxon>Micrococcales</taxon>
        <taxon>Microbacteriaceae</taxon>
        <taxon>Cryobacterium</taxon>
    </lineage>
</organism>